<dbReference type="RefSeq" id="WP_202896278.1">
    <property type="nucleotide sequence ID" value="NZ_BAABJL010000138.1"/>
</dbReference>
<proteinExistence type="predicted"/>
<sequence length="148" mass="15937">MSDESRRAVVAALIRLADSTEYRDRADAGTCLASYAEMPEAGATLRRLVLDAVDTYVTRWTAAALLRRMDRAGFAMIASAFASADDQTADWIFTAVEDTVGHSESDLAVAMAECAALTSGDDDELVRSGAGRLLEDMRQALRATDPQN</sequence>
<evidence type="ECO:0000313" key="2">
    <source>
        <dbReference type="Proteomes" id="UP000638648"/>
    </source>
</evidence>
<evidence type="ECO:0000313" key="1">
    <source>
        <dbReference type="EMBL" id="MBE1605585.1"/>
    </source>
</evidence>
<dbReference type="Proteomes" id="UP000638648">
    <property type="component" value="Unassembled WGS sequence"/>
</dbReference>
<comment type="caution">
    <text evidence="1">The sequence shown here is derived from an EMBL/GenBank/DDBJ whole genome shotgun (WGS) entry which is preliminary data.</text>
</comment>
<dbReference type="AlphaFoldDB" id="A0A927MRK1"/>
<keyword evidence="2" id="KW-1185">Reference proteome</keyword>
<reference evidence="1" key="1">
    <citation type="submission" date="2020-10" db="EMBL/GenBank/DDBJ databases">
        <title>Sequencing the genomes of 1000 actinobacteria strains.</title>
        <authorList>
            <person name="Klenk H.-P."/>
        </authorList>
    </citation>
    <scope>NUCLEOTIDE SEQUENCE</scope>
    <source>
        <strain evidence="1">DSM 45354</strain>
    </source>
</reference>
<organism evidence="1 2">
    <name type="scientific">Actinopolymorpha pittospori</name>
    <dbReference type="NCBI Taxonomy" id="648752"/>
    <lineage>
        <taxon>Bacteria</taxon>
        <taxon>Bacillati</taxon>
        <taxon>Actinomycetota</taxon>
        <taxon>Actinomycetes</taxon>
        <taxon>Propionibacteriales</taxon>
        <taxon>Actinopolymorphaceae</taxon>
        <taxon>Actinopolymorpha</taxon>
    </lineage>
</organism>
<gene>
    <name evidence="1" type="ORF">HEB94_002433</name>
</gene>
<name>A0A927MRK1_9ACTN</name>
<protein>
    <submittedName>
        <fullName evidence="1">Uncharacterized protein</fullName>
    </submittedName>
</protein>
<dbReference type="EMBL" id="JADBEM010000001">
    <property type="protein sequence ID" value="MBE1605585.1"/>
    <property type="molecule type" value="Genomic_DNA"/>
</dbReference>
<accession>A0A927MRK1</accession>